<feature type="domain" description="Multidrug resistance protein MdtA-like alpha-helical hairpin" evidence="4">
    <location>
        <begin position="107"/>
        <end position="176"/>
    </location>
</feature>
<dbReference type="PANTHER" id="PTHR30158">
    <property type="entry name" value="ACRA/E-RELATED COMPONENT OF DRUG EFFLUX TRANSPORTER"/>
    <property type="match status" value="1"/>
</dbReference>
<dbReference type="GO" id="GO:0015721">
    <property type="term" value="P:bile acid and bile salt transport"/>
    <property type="evidence" value="ECO:0007669"/>
    <property type="project" value="TreeGrafter"/>
</dbReference>
<evidence type="ECO:0000256" key="3">
    <source>
        <dbReference type="SAM" id="SignalP"/>
    </source>
</evidence>
<accession>A0A7W9S0N6</accession>
<dbReference type="InterPro" id="IPR006143">
    <property type="entry name" value="RND_pump_MFP"/>
</dbReference>
<dbReference type="SUPFAM" id="SSF111369">
    <property type="entry name" value="HlyD-like secretion proteins"/>
    <property type="match status" value="1"/>
</dbReference>
<evidence type="ECO:0000313" key="8">
    <source>
        <dbReference type="EMBL" id="MBB6011916.1"/>
    </source>
</evidence>
<feature type="domain" description="Multidrug resistance protein MdtA-like barrel-sandwich hybrid" evidence="5">
    <location>
        <begin position="67"/>
        <end position="208"/>
    </location>
</feature>
<evidence type="ECO:0000259" key="4">
    <source>
        <dbReference type="Pfam" id="PF25876"/>
    </source>
</evidence>
<keyword evidence="9" id="KW-1185">Reference proteome</keyword>
<feature type="domain" description="Multidrug resistance protein MdtA-like C-terminal permuted SH3" evidence="7">
    <location>
        <begin position="307"/>
        <end position="368"/>
    </location>
</feature>
<evidence type="ECO:0000259" key="7">
    <source>
        <dbReference type="Pfam" id="PF25967"/>
    </source>
</evidence>
<dbReference type="Pfam" id="PF25876">
    <property type="entry name" value="HH_MFP_RND"/>
    <property type="match status" value="1"/>
</dbReference>
<dbReference type="Pfam" id="PF25917">
    <property type="entry name" value="BSH_RND"/>
    <property type="match status" value="1"/>
</dbReference>
<comment type="caution">
    <text evidence="8">The sequence shown here is derived from an EMBL/GenBank/DDBJ whole genome shotgun (WGS) entry which is preliminary data.</text>
</comment>
<dbReference type="PANTHER" id="PTHR30158:SF3">
    <property type="entry name" value="MULTIDRUG EFFLUX PUMP SUBUNIT ACRA-RELATED"/>
    <property type="match status" value="1"/>
</dbReference>
<evidence type="ECO:0000256" key="1">
    <source>
        <dbReference type="ARBA" id="ARBA00004196"/>
    </source>
</evidence>
<dbReference type="Pfam" id="PF25944">
    <property type="entry name" value="Beta-barrel_RND"/>
    <property type="match status" value="1"/>
</dbReference>
<evidence type="ECO:0000256" key="2">
    <source>
        <dbReference type="ARBA" id="ARBA00009477"/>
    </source>
</evidence>
<gene>
    <name evidence="8" type="ORF">HNR59_001261</name>
</gene>
<dbReference type="Pfam" id="PF25967">
    <property type="entry name" value="RND-MFP_C"/>
    <property type="match status" value="1"/>
</dbReference>
<evidence type="ECO:0000259" key="5">
    <source>
        <dbReference type="Pfam" id="PF25917"/>
    </source>
</evidence>
<keyword evidence="3" id="KW-0732">Signal</keyword>
<evidence type="ECO:0000313" key="9">
    <source>
        <dbReference type="Proteomes" id="UP000533306"/>
    </source>
</evidence>
<comment type="subcellular location">
    <subcellularLocation>
        <location evidence="1">Cell envelope</location>
    </subcellularLocation>
</comment>
<dbReference type="FunFam" id="2.40.420.20:FF:000001">
    <property type="entry name" value="Efflux RND transporter periplasmic adaptor subunit"/>
    <property type="match status" value="1"/>
</dbReference>
<dbReference type="Gene3D" id="2.40.50.100">
    <property type="match status" value="1"/>
</dbReference>
<dbReference type="Gene3D" id="2.40.30.170">
    <property type="match status" value="1"/>
</dbReference>
<dbReference type="Proteomes" id="UP000533306">
    <property type="component" value="Unassembled WGS sequence"/>
</dbReference>
<organism evidence="8 9">
    <name type="scientific">Aquamicrobium lusatiense</name>
    <dbReference type="NCBI Taxonomy" id="89772"/>
    <lineage>
        <taxon>Bacteria</taxon>
        <taxon>Pseudomonadati</taxon>
        <taxon>Pseudomonadota</taxon>
        <taxon>Alphaproteobacteria</taxon>
        <taxon>Hyphomicrobiales</taxon>
        <taxon>Phyllobacteriaceae</taxon>
        <taxon>Aquamicrobium</taxon>
    </lineage>
</organism>
<protein>
    <submittedName>
        <fullName evidence="8">Membrane fusion protein (Multidrug efflux system)</fullName>
    </submittedName>
</protein>
<dbReference type="GO" id="GO:0022857">
    <property type="term" value="F:transmembrane transporter activity"/>
    <property type="evidence" value="ECO:0007669"/>
    <property type="project" value="InterPro"/>
</dbReference>
<feature type="chain" id="PRO_5030976622" evidence="3">
    <location>
        <begin position="22"/>
        <end position="405"/>
    </location>
</feature>
<name>A0A7W9S0N6_9HYPH</name>
<dbReference type="GO" id="GO:0046677">
    <property type="term" value="P:response to antibiotic"/>
    <property type="evidence" value="ECO:0007669"/>
    <property type="project" value="TreeGrafter"/>
</dbReference>
<dbReference type="RefSeq" id="WP_183827474.1">
    <property type="nucleotide sequence ID" value="NZ_JACHEU010000001.1"/>
</dbReference>
<dbReference type="InterPro" id="IPR058624">
    <property type="entry name" value="MdtA-like_HH"/>
</dbReference>
<dbReference type="InterPro" id="IPR058627">
    <property type="entry name" value="MdtA-like_C"/>
</dbReference>
<feature type="domain" description="Multidrug resistance protein MdtA-like beta-barrel" evidence="6">
    <location>
        <begin position="213"/>
        <end position="303"/>
    </location>
</feature>
<dbReference type="AlphaFoldDB" id="A0A7W9S0N6"/>
<dbReference type="PROSITE" id="PS51257">
    <property type="entry name" value="PROKAR_LIPOPROTEIN"/>
    <property type="match status" value="1"/>
</dbReference>
<reference evidence="8 9" key="1">
    <citation type="submission" date="2020-08" db="EMBL/GenBank/DDBJ databases">
        <title>Genomic Encyclopedia of Type Strains, Phase IV (KMG-IV): sequencing the most valuable type-strain genomes for metagenomic binning, comparative biology and taxonomic classification.</title>
        <authorList>
            <person name="Goeker M."/>
        </authorList>
    </citation>
    <scope>NUCLEOTIDE SEQUENCE [LARGE SCALE GENOMIC DNA]</scope>
    <source>
        <strain evidence="8 9">DSM 11099</strain>
    </source>
</reference>
<dbReference type="NCBIfam" id="TIGR01730">
    <property type="entry name" value="RND_mfp"/>
    <property type="match status" value="1"/>
</dbReference>
<feature type="signal peptide" evidence="3">
    <location>
        <begin position="1"/>
        <end position="21"/>
    </location>
</feature>
<dbReference type="Gene3D" id="1.10.287.470">
    <property type="entry name" value="Helix hairpin bin"/>
    <property type="match status" value="1"/>
</dbReference>
<dbReference type="GO" id="GO:0005886">
    <property type="term" value="C:plasma membrane"/>
    <property type="evidence" value="ECO:0007669"/>
    <property type="project" value="UniProtKB-SubCell"/>
</dbReference>
<dbReference type="InterPro" id="IPR058626">
    <property type="entry name" value="MdtA-like_b-barrel"/>
</dbReference>
<sequence length="405" mass="42665">MNGIMRAGALMFLSLTVASCSNESAGNAGMGPPGGSMGPVEVGVVTLQSQPVPRSAELPGRVVASATAEVRPQVDGLVRRIAFREGHDVKAGDVLYELDDTKFRAAYAAAEASLKKAEAATAGARATFERNEKLAATNAVSAQTLDDARSTLLQAQADEESAKASLQTARINLDNTMIRAPIGGGVGISNVSVGALVNENQTDALVTIRQMDPVYVDLVDSSVNLLRVRDEIAAGRLGRESGSPAPISLTLENGREYERTGTLSLADMVVSQTTGTFMVRASFENPDRVLIPGMFVRAKVDFGSIPDAFLVPQRAVSRNETGDATIYLASAANKAEIRKISTRGALGNDWIVTDGVKNGDRLVVDGFQNISDGTEIEAVEVSVDDDGVVPQSLNQAASDTQEMPR</sequence>
<comment type="similarity">
    <text evidence="2">Belongs to the membrane fusion protein (MFP) (TC 8.A.1) family.</text>
</comment>
<dbReference type="InterPro" id="IPR058625">
    <property type="entry name" value="MdtA-like_BSH"/>
</dbReference>
<dbReference type="EMBL" id="JACHEU010000001">
    <property type="protein sequence ID" value="MBB6011916.1"/>
    <property type="molecule type" value="Genomic_DNA"/>
</dbReference>
<dbReference type="Gene3D" id="2.40.420.20">
    <property type="match status" value="1"/>
</dbReference>
<evidence type="ECO:0000259" key="6">
    <source>
        <dbReference type="Pfam" id="PF25944"/>
    </source>
</evidence>
<proteinExistence type="inferred from homology"/>